<dbReference type="AlphaFoldDB" id="A0A6G0YLD7"/>
<organism evidence="1 2">
    <name type="scientific">Aphis craccivora</name>
    <name type="common">Cowpea aphid</name>
    <dbReference type="NCBI Taxonomy" id="307492"/>
    <lineage>
        <taxon>Eukaryota</taxon>
        <taxon>Metazoa</taxon>
        <taxon>Ecdysozoa</taxon>
        <taxon>Arthropoda</taxon>
        <taxon>Hexapoda</taxon>
        <taxon>Insecta</taxon>
        <taxon>Pterygota</taxon>
        <taxon>Neoptera</taxon>
        <taxon>Paraneoptera</taxon>
        <taxon>Hemiptera</taxon>
        <taxon>Sternorrhyncha</taxon>
        <taxon>Aphidomorpha</taxon>
        <taxon>Aphidoidea</taxon>
        <taxon>Aphididae</taxon>
        <taxon>Aphidini</taxon>
        <taxon>Aphis</taxon>
        <taxon>Aphis</taxon>
    </lineage>
</organism>
<dbReference type="EMBL" id="VUJU01003462">
    <property type="protein sequence ID" value="KAF0757816.1"/>
    <property type="molecule type" value="Genomic_DNA"/>
</dbReference>
<accession>A0A6G0YLD7</accession>
<reference evidence="1 2" key="1">
    <citation type="submission" date="2019-08" db="EMBL/GenBank/DDBJ databases">
        <title>Whole genome of Aphis craccivora.</title>
        <authorList>
            <person name="Voronova N.V."/>
            <person name="Shulinski R.S."/>
            <person name="Bandarenka Y.V."/>
            <person name="Zhorov D.G."/>
            <person name="Warner D."/>
        </authorList>
    </citation>
    <scope>NUCLEOTIDE SEQUENCE [LARGE SCALE GENOMIC DNA]</scope>
    <source>
        <strain evidence="1">180601</strain>
        <tissue evidence="1">Whole Body</tissue>
    </source>
</reference>
<comment type="caution">
    <text evidence="1">The sequence shown here is derived from an EMBL/GenBank/DDBJ whole genome shotgun (WGS) entry which is preliminary data.</text>
</comment>
<keyword evidence="2" id="KW-1185">Reference proteome</keyword>
<evidence type="ECO:0000313" key="2">
    <source>
        <dbReference type="Proteomes" id="UP000478052"/>
    </source>
</evidence>
<sequence>MTQAKFENGCVMFLGYYSLIMNPNEVGNIYVFTLGATMPPENEKLLVELSSPRKKLKRFIQIAIVWSELPPETPPLNKLSYYSYYTSILILFSSHTIQESMFSSL</sequence>
<protein>
    <submittedName>
        <fullName evidence="1">MULE domain-containing protein</fullName>
    </submittedName>
</protein>
<dbReference type="Proteomes" id="UP000478052">
    <property type="component" value="Unassembled WGS sequence"/>
</dbReference>
<evidence type="ECO:0000313" key="1">
    <source>
        <dbReference type="EMBL" id="KAF0757816.1"/>
    </source>
</evidence>
<gene>
    <name evidence="1" type="ORF">FWK35_00011788</name>
</gene>
<name>A0A6G0YLD7_APHCR</name>
<proteinExistence type="predicted"/>